<organism evidence="2 3">
    <name type="scientific">Lasiosphaeris hirsuta</name>
    <dbReference type="NCBI Taxonomy" id="260670"/>
    <lineage>
        <taxon>Eukaryota</taxon>
        <taxon>Fungi</taxon>
        <taxon>Dikarya</taxon>
        <taxon>Ascomycota</taxon>
        <taxon>Pezizomycotina</taxon>
        <taxon>Sordariomycetes</taxon>
        <taxon>Sordariomycetidae</taxon>
        <taxon>Sordariales</taxon>
        <taxon>Lasiosphaeriaceae</taxon>
        <taxon>Lasiosphaeris</taxon>
    </lineage>
</organism>
<protein>
    <submittedName>
        <fullName evidence="2">Uncharacterized protein</fullName>
    </submittedName>
</protein>
<name>A0AA40A8W6_9PEZI</name>
<evidence type="ECO:0000256" key="1">
    <source>
        <dbReference type="SAM" id="MobiDB-lite"/>
    </source>
</evidence>
<dbReference type="Proteomes" id="UP001172102">
    <property type="component" value="Unassembled WGS sequence"/>
</dbReference>
<evidence type="ECO:0000313" key="3">
    <source>
        <dbReference type="Proteomes" id="UP001172102"/>
    </source>
</evidence>
<gene>
    <name evidence="2" type="ORF">B0H67DRAFT_288717</name>
</gene>
<reference evidence="2" key="1">
    <citation type="submission" date="2023-06" db="EMBL/GenBank/DDBJ databases">
        <title>Genome-scale phylogeny and comparative genomics of the fungal order Sordariales.</title>
        <authorList>
            <consortium name="Lawrence Berkeley National Laboratory"/>
            <person name="Hensen N."/>
            <person name="Bonometti L."/>
            <person name="Westerberg I."/>
            <person name="Brannstrom I.O."/>
            <person name="Guillou S."/>
            <person name="Cros-Aarteil S."/>
            <person name="Calhoun S."/>
            <person name="Haridas S."/>
            <person name="Kuo A."/>
            <person name="Mondo S."/>
            <person name="Pangilinan J."/>
            <person name="Riley R."/>
            <person name="Labutti K."/>
            <person name="Andreopoulos B."/>
            <person name="Lipzen A."/>
            <person name="Chen C."/>
            <person name="Yanf M."/>
            <person name="Daum C."/>
            <person name="Ng V."/>
            <person name="Clum A."/>
            <person name="Steindorff A."/>
            <person name="Ohm R."/>
            <person name="Martin F."/>
            <person name="Silar P."/>
            <person name="Natvig D."/>
            <person name="Lalanne C."/>
            <person name="Gautier V."/>
            <person name="Ament-Velasquez S.L."/>
            <person name="Kruys A."/>
            <person name="Hutchinson M.I."/>
            <person name="Powell A.J."/>
            <person name="Barry K."/>
            <person name="Miller A.N."/>
            <person name="Grigoriev I.V."/>
            <person name="Debuchy R."/>
            <person name="Gladieux P."/>
            <person name="Thoren M.H."/>
            <person name="Johannesson H."/>
        </authorList>
    </citation>
    <scope>NUCLEOTIDE SEQUENCE</scope>
    <source>
        <strain evidence="2">SMH4607-1</strain>
    </source>
</reference>
<evidence type="ECO:0000313" key="2">
    <source>
        <dbReference type="EMBL" id="KAK0711422.1"/>
    </source>
</evidence>
<proteinExistence type="predicted"/>
<dbReference type="AlphaFoldDB" id="A0AA40A8W6"/>
<comment type="caution">
    <text evidence="2">The sequence shown here is derived from an EMBL/GenBank/DDBJ whole genome shotgun (WGS) entry which is preliminary data.</text>
</comment>
<keyword evidence="3" id="KW-1185">Reference proteome</keyword>
<dbReference type="EMBL" id="JAUKUA010000005">
    <property type="protein sequence ID" value="KAK0711422.1"/>
    <property type="molecule type" value="Genomic_DNA"/>
</dbReference>
<sequence>MDTEWPPAPPCGCSAFIHTTFRYLPFPRLPRWPPSPVRGLASRARPSFGRFSSSFANGVQVQANGAACTQSIRHPRWPVTQVRWKTQPMETARDGRSDSCAVRGSRLPNLPTSPPSGRHGHKDSVLVPSTLNPSTARTLFAQQHVFCNNCNKRTARHFLSPATLRQRWSVEASDVAKSETCTRK</sequence>
<accession>A0AA40A8W6</accession>
<feature type="region of interest" description="Disordered" evidence="1">
    <location>
        <begin position="88"/>
        <end position="129"/>
    </location>
</feature>